<keyword evidence="5" id="KW-1185">Reference proteome</keyword>
<dbReference type="SMART" id="SM01411">
    <property type="entry name" value="Ephrin_rec_like"/>
    <property type="match status" value="1"/>
</dbReference>
<dbReference type="SUPFAM" id="SSF57184">
    <property type="entry name" value="Growth factor receptor domain"/>
    <property type="match status" value="1"/>
</dbReference>
<keyword evidence="2" id="KW-1133">Transmembrane helix</keyword>
<dbReference type="EMBL" id="CAVLEF010000225">
    <property type="protein sequence ID" value="CAK1553518.1"/>
    <property type="molecule type" value="Genomic_DNA"/>
</dbReference>
<reference evidence="4 5" key="1">
    <citation type="submission" date="2023-11" db="EMBL/GenBank/DDBJ databases">
        <authorList>
            <person name="Okamura Y."/>
        </authorList>
    </citation>
    <scope>NUCLEOTIDE SEQUENCE [LARGE SCALE GENOMIC DNA]</scope>
</reference>
<accession>A0AAV1JYN5</accession>
<dbReference type="AlphaFoldDB" id="A0AAV1JYN5"/>
<evidence type="ECO:0000313" key="5">
    <source>
        <dbReference type="Proteomes" id="UP001497472"/>
    </source>
</evidence>
<dbReference type="SUPFAM" id="SSF48726">
    <property type="entry name" value="Immunoglobulin"/>
    <property type="match status" value="1"/>
</dbReference>
<evidence type="ECO:0000313" key="4">
    <source>
        <dbReference type="EMBL" id="CAK1553518.1"/>
    </source>
</evidence>
<evidence type="ECO:0000256" key="2">
    <source>
        <dbReference type="SAM" id="Phobius"/>
    </source>
</evidence>
<feature type="domain" description="Ig-like" evidence="3">
    <location>
        <begin position="145"/>
        <end position="217"/>
    </location>
</feature>
<feature type="region of interest" description="Disordered" evidence="1">
    <location>
        <begin position="463"/>
        <end position="500"/>
    </location>
</feature>
<dbReference type="Gene3D" id="2.60.40.10">
    <property type="entry name" value="Immunoglobulins"/>
    <property type="match status" value="1"/>
</dbReference>
<keyword evidence="2" id="KW-0472">Membrane</keyword>
<dbReference type="InterPro" id="IPR007110">
    <property type="entry name" value="Ig-like_dom"/>
</dbReference>
<organism evidence="4 5">
    <name type="scientific">Leptosia nina</name>
    <dbReference type="NCBI Taxonomy" id="320188"/>
    <lineage>
        <taxon>Eukaryota</taxon>
        <taxon>Metazoa</taxon>
        <taxon>Ecdysozoa</taxon>
        <taxon>Arthropoda</taxon>
        <taxon>Hexapoda</taxon>
        <taxon>Insecta</taxon>
        <taxon>Pterygota</taxon>
        <taxon>Neoptera</taxon>
        <taxon>Endopterygota</taxon>
        <taxon>Lepidoptera</taxon>
        <taxon>Glossata</taxon>
        <taxon>Ditrysia</taxon>
        <taxon>Papilionoidea</taxon>
        <taxon>Pieridae</taxon>
        <taxon>Pierinae</taxon>
        <taxon>Leptosia</taxon>
    </lineage>
</organism>
<proteinExistence type="predicted"/>
<dbReference type="InterPro" id="IPR009030">
    <property type="entry name" value="Growth_fac_rcpt_cys_sf"/>
</dbReference>
<dbReference type="PROSITE" id="PS50835">
    <property type="entry name" value="IG_LIKE"/>
    <property type="match status" value="1"/>
</dbReference>
<feature type="transmembrane region" description="Helical" evidence="2">
    <location>
        <begin position="426"/>
        <end position="444"/>
    </location>
</feature>
<gene>
    <name evidence="4" type="ORF">LNINA_LOCUS12514</name>
</gene>
<dbReference type="Proteomes" id="UP001497472">
    <property type="component" value="Unassembled WGS sequence"/>
</dbReference>
<dbReference type="InterPro" id="IPR036179">
    <property type="entry name" value="Ig-like_dom_sf"/>
</dbReference>
<sequence length="500" mass="57421">MSRRNLMNEKKFEEYVKNVNCYKLASIPEKFLIKFNKRGNKRRHRVCMRESNDNTALRKRQIRDKILPRDDVRLELDDDYGFDVIRHRRERQLLGSDYIYEVHEHRNDLFEKYERGAEGLYKETLLRVKRSNSAEDLIHKLTNLPPLRPLSDEVFAMIGDSLSMGCYPSGYNYSDVEQENLNWMTDRDNVENKNVFTNGSVLHLRNLLKRDSGIYSCYDDLRAIQKVGVLMRQLTCGNYCSVRIDEPVCLRNKEDDTYLLRTITVLIPQYKRIVNCTAECQRNLRSSLAVLFARNAPVLASIPVVMAYYDGSILEEIKTWTPSSRVHKSFVSHTLRTRDTNGHQEYNSLAANSEPNSIHVVVACPAGFFLVSTQKICGICPPNTYSAEADNACTSCPEGTVSDAGSGGCHLTLSRLRRSFCYEPCILVKTIGFITLVTIIYYTASRLRRYLAVCCKTEDLTENFSPKQKGKPRSFQGGPAHHVTHHSERKKYPPLPPIDF</sequence>
<name>A0AAV1JYN5_9NEOP</name>
<dbReference type="Gene3D" id="2.10.50.10">
    <property type="entry name" value="Tumor Necrosis Factor Receptor, subunit A, domain 2"/>
    <property type="match status" value="1"/>
</dbReference>
<dbReference type="InterPro" id="IPR013783">
    <property type="entry name" value="Ig-like_fold"/>
</dbReference>
<keyword evidence="2" id="KW-0812">Transmembrane</keyword>
<evidence type="ECO:0000259" key="3">
    <source>
        <dbReference type="PROSITE" id="PS50835"/>
    </source>
</evidence>
<comment type="caution">
    <text evidence="4">The sequence shown here is derived from an EMBL/GenBank/DDBJ whole genome shotgun (WGS) entry which is preliminary data.</text>
</comment>
<evidence type="ECO:0000256" key="1">
    <source>
        <dbReference type="SAM" id="MobiDB-lite"/>
    </source>
</evidence>
<protein>
    <recommendedName>
        <fullName evidence="3">Ig-like domain-containing protein</fullName>
    </recommendedName>
</protein>